<keyword evidence="3 7" id="KW-1133">Transmembrane helix</keyword>
<evidence type="ECO:0000313" key="10">
    <source>
        <dbReference type="Proteomes" id="UP000633136"/>
    </source>
</evidence>
<comment type="catalytic activity">
    <reaction evidence="7">
        <text>a peptidoglycan chain = a peptidoglycan chain with N-acetyl-1,6-anhydromuramyl-[peptide] at the reducing end + a peptidoglycan chain with N-acetylglucosamine at the non-reducing end.</text>
        <dbReference type="EC" id="4.2.2.29"/>
    </reaction>
</comment>
<dbReference type="EC" id="4.2.2.29" evidence="7"/>
<comment type="similarity">
    <text evidence="7">Belongs to the transglycosylase MltG family.</text>
</comment>
<name>A0A917EMJ3_9MICC</name>
<dbReference type="GO" id="GO:0005886">
    <property type="term" value="C:plasma membrane"/>
    <property type="evidence" value="ECO:0007669"/>
    <property type="project" value="UniProtKB-SubCell"/>
</dbReference>
<dbReference type="GO" id="GO:0071555">
    <property type="term" value="P:cell wall organization"/>
    <property type="evidence" value="ECO:0007669"/>
    <property type="project" value="UniProtKB-KW"/>
</dbReference>
<gene>
    <name evidence="7" type="primary">mltG</name>
    <name evidence="9" type="ORF">GCM10011401_07720</name>
</gene>
<comment type="subcellular location">
    <subcellularLocation>
        <location evidence="7">Cell membrane</location>
        <topology evidence="7">Single-pass membrane protein</topology>
    </subcellularLocation>
</comment>
<evidence type="ECO:0000256" key="4">
    <source>
        <dbReference type="ARBA" id="ARBA00023136"/>
    </source>
</evidence>
<reference evidence="9" key="2">
    <citation type="submission" date="2020-09" db="EMBL/GenBank/DDBJ databases">
        <authorList>
            <person name="Sun Q."/>
            <person name="Zhou Y."/>
        </authorList>
    </citation>
    <scope>NUCLEOTIDE SEQUENCE</scope>
    <source>
        <strain evidence="9">CGMCC 1.15388</strain>
    </source>
</reference>
<evidence type="ECO:0000256" key="8">
    <source>
        <dbReference type="SAM" id="MobiDB-lite"/>
    </source>
</evidence>
<feature type="compositionally biased region" description="Basic and acidic residues" evidence="8">
    <location>
        <begin position="1"/>
        <end position="55"/>
    </location>
</feature>
<keyword evidence="6 7" id="KW-0961">Cell wall biogenesis/degradation</keyword>
<evidence type="ECO:0000256" key="6">
    <source>
        <dbReference type="ARBA" id="ARBA00023316"/>
    </source>
</evidence>
<dbReference type="GO" id="GO:0009252">
    <property type="term" value="P:peptidoglycan biosynthetic process"/>
    <property type="evidence" value="ECO:0007669"/>
    <property type="project" value="UniProtKB-UniRule"/>
</dbReference>
<dbReference type="HAMAP" id="MF_02065">
    <property type="entry name" value="MltG"/>
    <property type="match status" value="1"/>
</dbReference>
<keyword evidence="10" id="KW-1185">Reference proteome</keyword>
<dbReference type="GO" id="GO:0008932">
    <property type="term" value="F:lytic endotransglycosylase activity"/>
    <property type="evidence" value="ECO:0007669"/>
    <property type="project" value="UniProtKB-UniRule"/>
</dbReference>
<organism evidence="9 10">
    <name type="scientific">Nesterenkonia cremea</name>
    <dbReference type="NCBI Taxonomy" id="1882340"/>
    <lineage>
        <taxon>Bacteria</taxon>
        <taxon>Bacillati</taxon>
        <taxon>Actinomycetota</taxon>
        <taxon>Actinomycetes</taxon>
        <taxon>Micrococcales</taxon>
        <taxon>Micrococcaceae</taxon>
        <taxon>Nesterenkonia</taxon>
    </lineage>
</organism>
<dbReference type="Pfam" id="PF02618">
    <property type="entry name" value="YceG"/>
    <property type="match status" value="1"/>
</dbReference>
<evidence type="ECO:0000256" key="5">
    <source>
        <dbReference type="ARBA" id="ARBA00023239"/>
    </source>
</evidence>
<feature type="compositionally biased region" description="Low complexity" evidence="8">
    <location>
        <begin position="167"/>
        <end position="181"/>
    </location>
</feature>
<reference evidence="9" key="1">
    <citation type="journal article" date="2014" name="Int. J. Syst. Evol. Microbiol.">
        <title>Complete genome sequence of Corynebacterium casei LMG S-19264T (=DSM 44701T), isolated from a smear-ripened cheese.</title>
        <authorList>
            <consortium name="US DOE Joint Genome Institute (JGI-PGF)"/>
            <person name="Walter F."/>
            <person name="Albersmeier A."/>
            <person name="Kalinowski J."/>
            <person name="Ruckert C."/>
        </authorList>
    </citation>
    <scope>NUCLEOTIDE SEQUENCE</scope>
    <source>
        <strain evidence="9">CGMCC 1.15388</strain>
    </source>
</reference>
<dbReference type="InterPro" id="IPR003770">
    <property type="entry name" value="MLTG-like"/>
</dbReference>
<feature type="compositionally biased region" description="Polar residues" evidence="8">
    <location>
        <begin position="81"/>
        <end position="92"/>
    </location>
</feature>
<feature type="compositionally biased region" description="Low complexity" evidence="8">
    <location>
        <begin position="190"/>
        <end position="200"/>
    </location>
</feature>
<dbReference type="AlphaFoldDB" id="A0A917EMJ3"/>
<keyword evidence="2 7" id="KW-0812">Transmembrane</keyword>
<evidence type="ECO:0000256" key="2">
    <source>
        <dbReference type="ARBA" id="ARBA00022692"/>
    </source>
</evidence>
<dbReference type="EMBL" id="BMIS01000002">
    <property type="protein sequence ID" value="GGE63080.1"/>
    <property type="molecule type" value="Genomic_DNA"/>
</dbReference>
<comment type="function">
    <text evidence="7">Functions as a peptidoglycan terminase that cleaves nascent peptidoglycan strands endolytically to terminate their elongation.</text>
</comment>
<dbReference type="Proteomes" id="UP000633136">
    <property type="component" value="Unassembled WGS sequence"/>
</dbReference>
<accession>A0A917EMJ3</accession>
<feature type="compositionally biased region" description="Low complexity" evidence="8">
    <location>
        <begin position="117"/>
        <end position="135"/>
    </location>
</feature>
<feature type="site" description="Important for catalytic activity" evidence="7">
    <location>
        <position position="507"/>
    </location>
</feature>
<comment type="caution">
    <text evidence="9">The sequence shown here is derived from an EMBL/GenBank/DDBJ whole genome shotgun (WGS) entry which is preliminary data.</text>
</comment>
<keyword evidence="4 7" id="KW-0472">Membrane</keyword>
<dbReference type="RefSeq" id="WP_188682837.1">
    <property type="nucleotide sequence ID" value="NZ_BMIS01000002.1"/>
</dbReference>
<dbReference type="PANTHER" id="PTHR30518">
    <property type="entry name" value="ENDOLYTIC MUREIN TRANSGLYCOSYLASE"/>
    <property type="match status" value="1"/>
</dbReference>
<evidence type="ECO:0000313" key="9">
    <source>
        <dbReference type="EMBL" id="GGE63080.1"/>
    </source>
</evidence>
<protein>
    <recommendedName>
        <fullName evidence="7">Endolytic murein transglycosylase</fullName>
        <ecNumber evidence="7">4.2.2.29</ecNumber>
    </recommendedName>
    <alternativeName>
        <fullName evidence="7">Peptidoglycan lytic transglycosylase</fullName>
    </alternativeName>
    <alternativeName>
        <fullName evidence="7">Peptidoglycan polymerization terminase</fullName>
    </alternativeName>
</protein>
<dbReference type="PANTHER" id="PTHR30518:SF2">
    <property type="entry name" value="ENDOLYTIC MUREIN TRANSGLYCOSYLASE"/>
    <property type="match status" value="1"/>
</dbReference>
<evidence type="ECO:0000256" key="3">
    <source>
        <dbReference type="ARBA" id="ARBA00022989"/>
    </source>
</evidence>
<proteinExistence type="inferred from homology"/>
<keyword evidence="1 7" id="KW-1003">Cell membrane</keyword>
<feature type="transmembrane region" description="Helical" evidence="7">
    <location>
        <begin position="292"/>
        <end position="316"/>
    </location>
</feature>
<evidence type="ECO:0000256" key="1">
    <source>
        <dbReference type="ARBA" id="ARBA00022475"/>
    </source>
</evidence>
<feature type="compositionally biased region" description="Basic and acidic residues" evidence="8">
    <location>
        <begin position="213"/>
        <end position="223"/>
    </location>
</feature>
<keyword evidence="5 7" id="KW-0456">Lyase</keyword>
<feature type="region of interest" description="Disordered" evidence="8">
    <location>
        <begin position="1"/>
        <end position="223"/>
    </location>
</feature>
<sequence>MSDEQPHEVGSRRRRREIREARERAAAAEREREESLRRRLSFDEALREEEGEKSAPRKPVTRSEAGSSDEVFDQSIFDQEAPQQKAASSNGARQKKSASRAGVRGTRQPSPVETGAARRSPAPKSSASSAESPAPSRRRAQLEAAQSPAQLQKQEMPKPLPVSSVHAPAAGASAAQNQPADTPEEPEPARPAATPAEPFESVVSPHRAASPAEPHEEGPVELHEDRPRDFLDDHLEDDEQFQERIEHDEDGTPLLISSSSYGRGYQTVTPVDSSVSRTVLQRRRQRRRRRNLTLAAALAGFTVLVIGFVWAVGAFLGGGGPEDYDQVAGDTVEFTVTEGDVPEAIFNRLVDEEIVASEEALNEAWSAWQAEGGDDLLRTGDFALYEEMPAEDAIAAIFDGEEASHYFSINSGMRIDDVLDAIAEQTGVDRRELSEINENPQQLGLPEGAETLEGYLAVGEYSPTVEASAEEILREPVERTFEELEELGVEEGEQFELITKASLVTAEAHYDADGGDYATIAGAIENRLEEQGDEDSETEGYLQIDAAVIYGLGTQQIHFTDEEREDADNEYNTYQHTGLTPGPIEAPHPEALAAVADPDANDYLYWVTVDLETGETLFATTYSDHQENVQMLNEYCEENSEICSGEPAEQAEAVEPGE</sequence>
<evidence type="ECO:0000256" key="7">
    <source>
        <dbReference type="HAMAP-Rule" id="MF_02065"/>
    </source>
</evidence>